<sequence>MKHHGTDTCVMREDHVGKPADHGLMCEECRAEDRARIDGCDCPSCRSDMARIAPCMKESGHD</sequence>
<accession>A0A084EGX2</accession>
<proteinExistence type="predicted"/>
<organism evidence="1 2">
    <name type="scientific">Sphingobium yanoikuyae</name>
    <name type="common">Sphingomonas yanoikuyae</name>
    <dbReference type="NCBI Taxonomy" id="13690"/>
    <lineage>
        <taxon>Bacteria</taxon>
        <taxon>Pseudomonadati</taxon>
        <taxon>Pseudomonadota</taxon>
        <taxon>Alphaproteobacteria</taxon>
        <taxon>Sphingomonadales</taxon>
        <taxon>Sphingomonadaceae</taxon>
        <taxon>Sphingobium</taxon>
    </lineage>
</organism>
<reference evidence="1 2" key="1">
    <citation type="submission" date="2014-03" db="EMBL/GenBank/DDBJ databases">
        <title>Genome sequence of Sphingobium yanoikuyae B1.</title>
        <authorList>
            <person name="Gan H.M."/>
            <person name="Gan H.Y."/>
            <person name="Savka M.A."/>
        </authorList>
    </citation>
    <scope>NUCLEOTIDE SEQUENCE [LARGE SCALE GENOMIC DNA]</scope>
    <source>
        <strain evidence="1 2">B1</strain>
    </source>
</reference>
<dbReference type="Proteomes" id="UP000028534">
    <property type="component" value="Unassembled WGS sequence"/>
</dbReference>
<dbReference type="AlphaFoldDB" id="A0A084EGX2"/>
<gene>
    <name evidence="1" type="ORF">CP98_03713</name>
</gene>
<dbReference type="EMBL" id="JGVR01000024">
    <property type="protein sequence ID" value="KEZ17214.1"/>
    <property type="molecule type" value="Genomic_DNA"/>
</dbReference>
<evidence type="ECO:0000313" key="1">
    <source>
        <dbReference type="EMBL" id="KEZ17214.1"/>
    </source>
</evidence>
<protein>
    <submittedName>
        <fullName evidence="1">Uncharacterized protein</fullName>
    </submittedName>
</protein>
<dbReference type="RefSeq" id="WP_037521447.1">
    <property type="nucleotide sequence ID" value="NZ_JGVR01000024.1"/>
</dbReference>
<evidence type="ECO:0000313" key="2">
    <source>
        <dbReference type="Proteomes" id="UP000028534"/>
    </source>
</evidence>
<comment type="caution">
    <text evidence="1">The sequence shown here is derived from an EMBL/GenBank/DDBJ whole genome shotgun (WGS) entry which is preliminary data.</text>
</comment>
<name>A0A084EGX2_SPHYA</name>
<dbReference type="PATRIC" id="fig|13690.10.peg.3801"/>